<dbReference type="SUPFAM" id="SSF55383">
    <property type="entry name" value="Copper amine oxidase, domain N"/>
    <property type="match status" value="2"/>
</dbReference>
<dbReference type="SUPFAM" id="SSF49299">
    <property type="entry name" value="PKD domain"/>
    <property type="match status" value="1"/>
</dbReference>
<feature type="signal peptide" evidence="1">
    <location>
        <begin position="1"/>
        <end position="27"/>
    </location>
</feature>
<evidence type="ECO:0000313" key="3">
    <source>
        <dbReference type="EMBL" id="MBP3964334.1"/>
    </source>
</evidence>
<proteinExistence type="predicted"/>
<reference evidence="3 4" key="1">
    <citation type="submission" date="2021-04" db="EMBL/GenBank/DDBJ databases">
        <title>Paenibacillus sp. DLE-14 whole genome sequence.</title>
        <authorList>
            <person name="Ham Y.J."/>
        </authorList>
    </citation>
    <scope>NUCLEOTIDE SEQUENCE [LARGE SCALE GENOMIC DNA]</scope>
    <source>
        <strain evidence="3 4">DLE-14</strain>
    </source>
</reference>
<dbReference type="Gene3D" id="2.60.40.10">
    <property type="entry name" value="Immunoglobulins"/>
    <property type="match status" value="1"/>
</dbReference>
<feature type="chain" id="PRO_5045363978" evidence="1">
    <location>
        <begin position="28"/>
        <end position="657"/>
    </location>
</feature>
<feature type="domain" description="Copper amine oxidase-like N-terminal" evidence="2">
    <location>
        <begin position="55"/>
        <end position="131"/>
    </location>
</feature>
<evidence type="ECO:0000313" key="4">
    <source>
        <dbReference type="Proteomes" id="UP000673394"/>
    </source>
</evidence>
<dbReference type="InterPro" id="IPR012854">
    <property type="entry name" value="Cu_amine_oxidase-like_N"/>
</dbReference>
<organism evidence="3 4">
    <name type="scientific">Paenibacillus lignilyticus</name>
    <dbReference type="NCBI Taxonomy" id="1172615"/>
    <lineage>
        <taxon>Bacteria</taxon>
        <taxon>Bacillati</taxon>
        <taxon>Bacillota</taxon>
        <taxon>Bacilli</taxon>
        <taxon>Bacillales</taxon>
        <taxon>Paenibacillaceae</taxon>
        <taxon>Paenibacillus</taxon>
    </lineage>
</organism>
<evidence type="ECO:0000259" key="2">
    <source>
        <dbReference type="Pfam" id="PF07833"/>
    </source>
</evidence>
<dbReference type="InterPro" id="IPR035986">
    <property type="entry name" value="PKD_dom_sf"/>
</dbReference>
<protein>
    <submittedName>
        <fullName evidence="3">Copper amine oxidase N-terminal domain-containing protein</fullName>
    </submittedName>
</protein>
<dbReference type="RefSeq" id="WP_210659562.1">
    <property type="nucleotide sequence ID" value="NZ_JAGKSP010000006.1"/>
</dbReference>
<dbReference type="InterPro" id="IPR036582">
    <property type="entry name" value="Mao_N_sf"/>
</dbReference>
<keyword evidence="4" id="KW-1185">Reference proteome</keyword>
<dbReference type="EMBL" id="JAGKSP010000006">
    <property type="protein sequence ID" value="MBP3964334.1"/>
    <property type="molecule type" value="Genomic_DNA"/>
</dbReference>
<dbReference type="Pfam" id="PF07833">
    <property type="entry name" value="Cu_amine_oxidN1"/>
    <property type="match status" value="1"/>
</dbReference>
<dbReference type="Proteomes" id="UP000673394">
    <property type="component" value="Unassembled WGS sequence"/>
</dbReference>
<accession>A0ABS5CED6</accession>
<sequence length="657" mass="72798">MKSLKWILILSFLIFPFSNLTSEVASAQGASDTLILQIGSNVMKHNGKSYKSSQPVTAVKDTTFIPFSSIASRYGYTISYDAKKKESIATGSSNVLRFKIGSMYAYRGGTPVKLTGKPYILNGSLMVPLRSWGVLTDSAIAAAGKQITLSWNTVVVPKKPKAFFEVQPTEIYAGQTTVAYIDRSINYTDAPFVDDRYEGRMDVFPEAGIYTITRQVQDVNGLWSDPFSVTVDVRPPNEAPVADFTTERSSYRIGENITYIDQSTDDENDIVRRTWTGNDKAFFEAGDKQVTLEVEDRHGMVHSVTKTVTVTSEVLYTRDEYNKLFTKIGDKFSIDSNSVLNIPALTYTFQSESAQMVRSNSPETLLQEGIAYEAQLTGQVRFMFHNVNNIGYPVKMYLLATNNNGTPVNVNTSSIGIGGPDPYVVNTGKLSTVRYLKSIGENPSPRWMTIRPHETKEILPEISKTPMKIMEVLSAYADIYADQELKFQIVVVAAGKNPIAELPNLSIMPRDGKHVRGTFYNADRDIDLNDTLGETPQRIMLGDKKLDTYLDGIDDTSGQLEYNIGNFGVLYKLRLPHVAPNTLIALNARGGYYTGAFMINGQVVTVANETILKDNKEAVVLYRTGNSEESVEMVFTLAAGSNLPVAMLFLPLPGFRK</sequence>
<dbReference type="Gene3D" id="3.30.457.10">
    <property type="entry name" value="Copper amine oxidase-like, N-terminal domain"/>
    <property type="match status" value="1"/>
</dbReference>
<comment type="caution">
    <text evidence="3">The sequence shown here is derived from an EMBL/GenBank/DDBJ whole genome shotgun (WGS) entry which is preliminary data.</text>
</comment>
<dbReference type="InterPro" id="IPR013783">
    <property type="entry name" value="Ig-like_fold"/>
</dbReference>
<name>A0ABS5CED6_9BACL</name>
<gene>
    <name evidence="3" type="ORF">I8J30_16590</name>
</gene>
<keyword evidence="1" id="KW-0732">Signal</keyword>
<evidence type="ECO:0000256" key="1">
    <source>
        <dbReference type="SAM" id="SignalP"/>
    </source>
</evidence>